<dbReference type="AlphaFoldDB" id="A0AAW4U4Z8"/>
<dbReference type="Pfam" id="PF07275">
    <property type="entry name" value="ArdA"/>
    <property type="match status" value="1"/>
</dbReference>
<evidence type="ECO:0000313" key="1">
    <source>
        <dbReference type="EMBL" id="MCB6828782.1"/>
    </source>
</evidence>
<dbReference type="InterPro" id="IPR041895">
    <property type="entry name" value="ArdA_dom1"/>
</dbReference>
<sequence>MKDFYVKVYLTNLGKYVEGYLVGKWVDVTSDTDWIEELSNIGVKDNSDYEEYFITDVDTNINIEIGEYTSINTLKKIAEQIEELIDIIDVDTFNAILDCNSDFDEAYEIAIDGNYTYYDDVDDEYDLGNTLVDEGFLGHIDDNLKMYLDYEKIGRDYMINVNGSFSSNGFVALY</sequence>
<dbReference type="Gene3D" id="3.10.20.480">
    <property type="entry name" value="Antirestriction protein ArdA, domain 1"/>
    <property type="match status" value="1"/>
</dbReference>
<dbReference type="InterPro" id="IPR009899">
    <property type="entry name" value="ArdA"/>
</dbReference>
<name>A0AAW4U4Z8_9FIRM</name>
<organism evidence="1 2">
    <name type="scientific">Megamonas funiformis</name>
    <dbReference type="NCBI Taxonomy" id="437897"/>
    <lineage>
        <taxon>Bacteria</taxon>
        <taxon>Bacillati</taxon>
        <taxon>Bacillota</taxon>
        <taxon>Negativicutes</taxon>
        <taxon>Selenomonadales</taxon>
        <taxon>Selenomonadaceae</taxon>
        <taxon>Megamonas</taxon>
    </lineage>
</organism>
<dbReference type="Gene3D" id="1.10.10.1190">
    <property type="entry name" value="Antirestriction protein ArdA, domain 3"/>
    <property type="match status" value="1"/>
</dbReference>
<reference evidence="1" key="1">
    <citation type="submission" date="2021-10" db="EMBL/GenBank/DDBJ databases">
        <title>Collection of gut derived symbiotic bacterial strains cultured from healthy donors.</title>
        <authorList>
            <person name="Lin H."/>
            <person name="Littmann E."/>
            <person name="Claire K."/>
            <person name="Pamer E."/>
        </authorList>
    </citation>
    <scope>NUCLEOTIDE SEQUENCE</scope>
    <source>
        <strain evidence="1">MSK.7.16</strain>
    </source>
</reference>
<proteinExistence type="predicted"/>
<dbReference type="EMBL" id="JAJCGD010000025">
    <property type="protein sequence ID" value="MCB6828782.1"/>
    <property type="molecule type" value="Genomic_DNA"/>
</dbReference>
<evidence type="ECO:0000313" key="2">
    <source>
        <dbReference type="Proteomes" id="UP001198190"/>
    </source>
</evidence>
<comment type="caution">
    <text evidence="1">The sequence shown here is derived from an EMBL/GenBank/DDBJ whole genome shotgun (WGS) entry which is preliminary data.</text>
</comment>
<protein>
    <submittedName>
        <fullName evidence="1">Antirestriction protein ArdA</fullName>
    </submittedName>
</protein>
<dbReference type="GeneID" id="62779007"/>
<gene>
    <name evidence="1" type="ORF">LIY65_08770</name>
</gene>
<dbReference type="Proteomes" id="UP001198190">
    <property type="component" value="Unassembled WGS sequence"/>
</dbReference>
<dbReference type="RefSeq" id="WP_008537473.1">
    <property type="nucleotide sequence ID" value="NZ_BSQS01000004.1"/>
</dbReference>
<dbReference type="InterPro" id="IPR041893">
    <property type="entry name" value="ArdA_dom3"/>
</dbReference>
<accession>A0AAW4U4Z8</accession>